<accession>A0A7J2TJS1</accession>
<dbReference type="EMBL" id="DSLA01000059">
    <property type="protein sequence ID" value="HEH35282.1"/>
    <property type="molecule type" value="Genomic_DNA"/>
</dbReference>
<gene>
    <name evidence="2" type="ORF">ENP88_03850</name>
</gene>
<sequence>MAIKPEEKSSLSYTKIYQSGDIMKLEIEADSLSELRAALNSWLRMIKMCQEIEVLV</sequence>
<dbReference type="Gene3D" id="3.30.310.50">
    <property type="entry name" value="Alpha-D-phosphohexomutase, C-terminal domain"/>
    <property type="match status" value="1"/>
</dbReference>
<reference evidence="2" key="1">
    <citation type="journal article" date="2020" name="mSystems">
        <title>Genome- and Community-Level Interaction Insights into Carbon Utilization and Element Cycling Functions of Hydrothermarchaeota in Hydrothermal Sediment.</title>
        <authorList>
            <person name="Zhou Z."/>
            <person name="Liu Y."/>
            <person name="Xu W."/>
            <person name="Pan J."/>
            <person name="Luo Z.H."/>
            <person name="Li M."/>
        </authorList>
    </citation>
    <scope>NUCLEOTIDE SEQUENCE [LARGE SCALE GENOMIC DNA]</scope>
    <source>
        <strain evidence="2">SpSt-26</strain>
    </source>
</reference>
<dbReference type="AlphaFoldDB" id="A0A7J2TJS1"/>
<dbReference type="Pfam" id="PF09341">
    <property type="entry name" value="Pcc1"/>
    <property type="match status" value="1"/>
</dbReference>
<comment type="caution">
    <text evidence="2">The sequence shown here is derived from an EMBL/GenBank/DDBJ whole genome shotgun (WGS) entry which is preliminary data.</text>
</comment>
<organism evidence="2">
    <name type="scientific">Archaeoglobus fulgidus</name>
    <dbReference type="NCBI Taxonomy" id="2234"/>
    <lineage>
        <taxon>Archaea</taxon>
        <taxon>Methanobacteriati</taxon>
        <taxon>Methanobacteriota</taxon>
        <taxon>Archaeoglobi</taxon>
        <taxon>Archaeoglobales</taxon>
        <taxon>Archaeoglobaceae</taxon>
        <taxon>Archaeoglobus</taxon>
    </lineage>
</organism>
<evidence type="ECO:0008006" key="3">
    <source>
        <dbReference type="Google" id="ProtNLM"/>
    </source>
</evidence>
<comment type="similarity">
    <text evidence="1">Belongs to the CTAG/PCC1 family.</text>
</comment>
<proteinExistence type="inferred from homology"/>
<protein>
    <recommendedName>
        <fullName evidence="3">KEOPS complex Pcc1-like subunit</fullName>
    </recommendedName>
</protein>
<dbReference type="NCBIfam" id="NF011470">
    <property type="entry name" value="PRK14887.1"/>
    <property type="match status" value="1"/>
</dbReference>
<name>A0A7J2TJS1_ARCFL</name>
<dbReference type="InterPro" id="IPR015419">
    <property type="entry name" value="CTAG/Pcc1"/>
</dbReference>
<evidence type="ECO:0000256" key="1">
    <source>
        <dbReference type="ARBA" id="ARBA00007073"/>
    </source>
</evidence>
<evidence type="ECO:0000313" key="2">
    <source>
        <dbReference type="EMBL" id="HEH35282.1"/>
    </source>
</evidence>